<sequence>MLETAVTSIPISRRTALQWTSTAVAAAVLAAPRPLRGEPSRVLPAGQLPKDRRLGELNHLDGYFPFTPPRSAAEWAQRAEEVRRQVLVACGLWPMPARPAISATIHGLVDRDEYTVEKVYFESHPGLYVTGNLYRPKGHSGKRPTVLCPHGHWANGRFHDHGEAKVKQEIATGAEQFAVGGRHPLQARCVQLARMGFIAFLYDMLGVADNTILPGSLIHGFARQRPEMSQPERWGLFSAQSELRCLNAVGLQTWNSIRVLDWITTLPDVDAERIGVTGASGGGTQTFLLGVVDPRPKAFFPAVMVSTAMQGGCTCENASYLRIGTGNVEFAATIAPRYLGLTAANDWTRELETKGLPELKQLYQLLNVPDRVEGKYFNFEHNYNHPSRMMMYAFMARALGDGRLDIAERDYVPLTREEASVWNDQHPFPGSGEEAEWKLLRAFAEEFDHQLAELTPKDAASLAEYRRIVGGGWNVLIGRTLKTAGDAEMTVEREAPRSGYRELLGMVRNRTYSEEVPLLLLVPEAWNRRGVVWLTDHGKAGLLDAGGNPVPGVAALIHQGYAVAGLDLLYQGEFLATGEPLREVRLVNNKREFLGYTLGYNHPLLAQRVHDVLSLLSAARRRESPPESIDVVGLGHAGVIAAAAAVHAGDAVRRLAIHAGGFRFASITNFRDPMLLPGALRYGDVGGLLALRAPLPLWSGEPLPSLATAAYRSAGAETGAVSSVVPLEAAGIAAAQWILS</sequence>
<protein>
    <submittedName>
        <fullName evidence="1">Acetylxylan esterase</fullName>
    </submittedName>
</protein>
<accession>A0A7C4LN36</accession>
<comment type="caution">
    <text evidence="1">The sequence shown here is derived from an EMBL/GenBank/DDBJ whole genome shotgun (WGS) entry which is preliminary data.</text>
</comment>
<dbReference type="PANTHER" id="PTHR22946">
    <property type="entry name" value="DIENELACTONE HYDROLASE DOMAIN-CONTAINING PROTEIN-RELATED"/>
    <property type="match status" value="1"/>
</dbReference>
<dbReference type="PANTHER" id="PTHR22946:SF8">
    <property type="entry name" value="ACETYL XYLAN ESTERASE DOMAIN-CONTAINING PROTEIN"/>
    <property type="match status" value="1"/>
</dbReference>
<proteinExistence type="predicted"/>
<dbReference type="EMBL" id="DSVQ01000019">
    <property type="protein sequence ID" value="HGT41072.1"/>
    <property type="molecule type" value="Genomic_DNA"/>
</dbReference>
<reference evidence="1" key="1">
    <citation type="journal article" date="2020" name="mSystems">
        <title>Genome- and Community-Level Interaction Insights into Carbon Utilization and Element Cycling Functions of Hydrothermarchaeota in Hydrothermal Sediment.</title>
        <authorList>
            <person name="Zhou Z."/>
            <person name="Liu Y."/>
            <person name="Xu W."/>
            <person name="Pan J."/>
            <person name="Luo Z.H."/>
            <person name="Li M."/>
        </authorList>
    </citation>
    <scope>NUCLEOTIDE SEQUENCE [LARGE SCALE GENOMIC DNA]</scope>
    <source>
        <strain evidence="1">SpSt-508</strain>
    </source>
</reference>
<dbReference type="Gene3D" id="3.40.50.1820">
    <property type="entry name" value="alpha/beta hydrolase"/>
    <property type="match status" value="2"/>
</dbReference>
<evidence type="ECO:0000313" key="1">
    <source>
        <dbReference type="EMBL" id="HGT41072.1"/>
    </source>
</evidence>
<dbReference type="SUPFAM" id="SSF53474">
    <property type="entry name" value="alpha/beta-Hydrolases"/>
    <property type="match status" value="2"/>
</dbReference>
<name>A0A7C4LN36_9PLAN</name>
<gene>
    <name evidence="1" type="ORF">ENS64_17640</name>
</gene>
<organism evidence="1">
    <name type="scientific">Schlesneria paludicola</name>
    <dbReference type="NCBI Taxonomy" id="360056"/>
    <lineage>
        <taxon>Bacteria</taxon>
        <taxon>Pseudomonadati</taxon>
        <taxon>Planctomycetota</taxon>
        <taxon>Planctomycetia</taxon>
        <taxon>Planctomycetales</taxon>
        <taxon>Planctomycetaceae</taxon>
        <taxon>Schlesneria</taxon>
    </lineage>
</organism>
<dbReference type="InterPro" id="IPR050261">
    <property type="entry name" value="FrsA_esterase"/>
</dbReference>
<dbReference type="AlphaFoldDB" id="A0A7C4LN36"/>
<dbReference type="InterPro" id="IPR029058">
    <property type="entry name" value="AB_hydrolase_fold"/>
</dbReference>